<organism evidence="2 3">
    <name type="scientific">Candidatus Lachnoclostridium pullistercoris</name>
    <dbReference type="NCBI Taxonomy" id="2838632"/>
    <lineage>
        <taxon>Bacteria</taxon>
        <taxon>Bacillati</taxon>
        <taxon>Bacillota</taxon>
        <taxon>Clostridia</taxon>
        <taxon>Lachnospirales</taxon>
        <taxon>Lachnospiraceae</taxon>
    </lineage>
</organism>
<dbReference type="CDD" id="cd05403">
    <property type="entry name" value="NT_KNTase_like"/>
    <property type="match status" value="1"/>
</dbReference>
<dbReference type="Gene3D" id="3.30.460.10">
    <property type="entry name" value="Beta Polymerase, domain 2"/>
    <property type="match status" value="1"/>
</dbReference>
<dbReference type="SUPFAM" id="SSF81301">
    <property type="entry name" value="Nucleotidyltransferase"/>
    <property type="match status" value="1"/>
</dbReference>
<dbReference type="InterPro" id="IPR043519">
    <property type="entry name" value="NT_sf"/>
</dbReference>
<gene>
    <name evidence="2" type="ORF">IAA04_09415</name>
</gene>
<proteinExistence type="predicted"/>
<dbReference type="PANTHER" id="PTHR33933:SF1">
    <property type="entry name" value="PROTEIN ADENYLYLTRANSFERASE MNTA-RELATED"/>
    <property type="match status" value="1"/>
</dbReference>
<dbReference type="GO" id="GO:0016779">
    <property type="term" value="F:nucleotidyltransferase activity"/>
    <property type="evidence" value="ECO:0007669"/>
    <property type="project" value="InterPro"/>
</dbReference>
<dbReference type="Proteomes" id="UP000823883">
    <property type="component" value="Unassembled WGS sequence"/>
</dbReference>
<dbReference type="InterPro" id="IPR052548">
    <property type="entry name" value="Type_VII_TA_antitoxin"/>
</dbReference>
<sequence>MPQILSEILKRYVEDVHRIYGEKLKTVILYGSYARGDFRPDSDIDIMILVDLPDDEIRSRGHALSDLTFNYNFDNNLKIMPIVKNLEHFNKWLRAYPFYNNVKNEGVELYAA</sequence>
<feature type="domain" description="Polymerase nucleotidyl transferase" evidence="1">
    <location>
        <begin position="10"/>
        <end position="92"/>
    </location>
</feature>
<name>A0A9D2T7T0_9FIRM</name>
<dbReference type="InterPro" id="IPR002934">
    <property type="entry name" value="Polymerase_NTP_transf_dom"/>
</dbReference>
<evidence type="ECO:0000313" key="3">
    <source>
        <dbReference type="Proteomes" id="UP000823883"/>
    </source>
</evidence>
<dbReference type="PANTHER" id="PTHR33933">
    <property type="entry name" value="NUCLEOTIDYLTRANSFERASE"/>
    <property type="match status" value="1"/>
</dbReference>
<dbReference type="Pfam" id="PF01909">
    <property type="entry name" value="NTP_transf_2"/>
    <property type="match status" value="1"/>
</dbReference>
<reference evidence="2" key="1">
    <citation type="journal article" date="2021" name="PeerJ">
        <title>Extensive microbial diversity within the chicken gut microbiome revealed by metagenomics and culture.</title>
        <authorList>
            <person name="Gilroy R."/>
            <person name="Ravi A."/>
            <person name="Getino M."/>
            <person name="Pursley I."/>
            <person name="Horton D.L."/>
            <person name="Alikhan N.F."/>
            <person name="Baker D."/>
            <person name="Gharbi K."/>
            <person name="Hall N."/>
            <person name="Watson M."/>
            <person name="Adriaenssens E.M."/>
            <person name="Foster-Nyarko E."/>
            <person name="Jarju S."/>
            <person name="Secka A."/>
            <person name="Antonio M."/>
            <person name="Oren A."/>
            <person name="Chaudhuri R.R."/>
            <person name="La Ragione R."/>
            <person name="Hildebrand F."/>
            <person name="Pallen M.J."/>
        </authorList>
    </citation>
    <scope>NUCLEOTIDE SEQUENCE</scope>
    <source>
        <strain evidence="2">CHK183-5548</strain>
    </source>
</reference>
<evidence type="ECO:0000313" key="2">
    <source>
        <dbReference type="EMBL" id="HJC48255.1"/>
    </source>
</evidence>
<accession>A0A9D2T7T0</accession>
<evidence type="ECO:0000259" key="1">
    <source>
        <dbReference type="Pfam" id="PF01909"/>
    </source>
</evidence>
<reference evidence="2" key="2">
    <citation type="submission" date="2021-04" db="EMBL/GenBank/DDBJ databases">
        <authorList>
            <person name="Gilroy R."/>
        </authorList>
    </citation>
    <scope>NUCLEOTIDE SEQUENCE</scope>
    <source>
        <strain evidence="2">CHK183-5548</strain>
    </source>
</reference>
<protein>
    <submittedName>
        <fullName evidence="2">Nucleotidyltransferase domain-containing protein</fullName>
    </submittedName>
</protein>
<dbReference type="AlphaFoldDB" id="A0A9D2T7T0"/>
<dbReference type="EMBL" id="DWWL01000059">
    <property type="protein sequence ID" value="HJC48255.1"/>
    <property type="molecule type" value="Genomic_DNA"/>
</dbReference>
<comment type="caution">
    <text evidence="2">The sequence shown here is derived from an EMBL/GenBank/DDBJ whole genome shotgun (WGS) entry which is preliminary data.</text>
</comment>